<feature type="compositionally biased region" description="Polar residues" evidence="5">
    <location>
        <begin position="1"/>
        <end position="10"/>
    </location>
</feature>
<keyword evidence="8" id="KW-1185">Reference proteome</keyword>
<dbReference type="SUPFAM" id="SSF46689">
    <property type="entry name" value="Homeodomain-like"/>
    <property type="match status" value="1"/>
</dbReference>
<sequence length="206" mass="22774">MRGMVNQTARGQVKRGESGADSGRTRDRLLAVATELFITQGYGGTSLREIAERLGISKAAIYYHFRSKEDIARVVVEQIMEVNGGIADRLTVAGKDSAAWQRAFEQIIEIALANRPLFLVWDRNDDAFHKLFADDPVLGPQIEAQGEPLANLFADPTLPPEDRIRLGCAFGAMMGPLVMFTTFYEDLSTDVLRDQIRTTVSALLAQ</sequence>
<accession>A0A1H6E8I7</accession>
<protein>
    <submittedName>
        <fullName evidence="7">Transcriptional regulator, TetR family</fullName>
    </submittedName>
</protein>
<dbReference type="PROSITE" id="PS01081">
    <property type="entry name" value="HTH_TETR_1"/>
    <property type="match status" value="1"/>
</dbReference>
<dbReference type="PANTHER" id="PTHR30055:SF234">
    <property type="entry name" value="HTH-TYPE TRANSCRIPTIONAL REGULATOR BETI"/>
    <property type="match status" value="1"/>
</dbReference>
<evidence type="ECO:0000313" key="8">
    <source>
        <dbReference type="Proteomes" id="UP000236754"/>
    </source>
</evidence>
<dbReference type="Gene3D" id="1.10.357.10">
    <property type="entry name" value="Tetracycline Repressor, domain 2"/>
    <property type="match status" value="1"/>
</dbReference>
<feature type="DNA-binding region" description="H-T-H motif" evidence="4">
    <location>
        <begin position="46"/>
        <end position="65"/>
    </location>
</feature>
<dbReference type="PANTHER" id="PTHR30055">
    <property type="entry name" value="HTH-TYPE TRANSCRIPTIONAL REGULATOR RUTR"/>
    <property type="match status" value="1"/>
</dbReference>
<dbReference type="GO" id="GO:0045892">
    <property type="term" value="P:negative regulation of DNA-templated transcription"/>
    <property type="evidence" value="ECO:0007669"/>
    <property type="project" value="UniProtKB-ARBA"/>
</dbReference>
<organism evidence="7 8">
    <name type="scientific">Actinacidiphila yanglinensis</name>
    <dbReference type="NCBI Taxonomy" id="310779"/>
    <lineage>
        <taxon>Bacteria</taxon>
        <taxon>Bacillati</taxon>
        <taxon>Actinomycetota</taxon>
        <taxon>Actinomycetes</taxon>
        <taxon>Kitasatosporales</taxon>
        <taxon>Streptomycetaceae</taxon>
        <taxon>Actinacidiphila</taxon>
    </lineage>
</organism>
<keyword evidence="2 4" id="KW-0238">DNA-binding</keyword>
<keyword evidence="1" id="KW-0805">Transcription regulation</keyword>
<reference evidence="7 8" key="1">
    <citation type="submission" date="2016-10" db="EMBL/GenBank/DDBJ databases">
        <authorList>
            <person name="de Groot N.N."/>
        </authorList>
    </citation>
    <scope>NUCLEOTIDE SEQUENCE [LARGE SCALE GENOMIC DNA]</scope>
    <source>
        <strain evidence="7 8">CGMCC 4.2023</strain>
    </source>
</reference>
<feature type="region of interest" description="Disordered" evidence="5">
    <location>
        <begin position="1"/>
        <end position="22"/>
    </location>
</feature>
<dbReference type="PROSITE" id="PS50977">
    <property type="entry name" value="HTH_TETR_2"/>
    <property type="match status" value="1"/>
</dbReference>
<proteinExistence type="predicted"/>
<dbReference type="InterPro" id="IPR023772">
    <property type="entry name" value="DNA-bd_HTH_TetR-type_CS"/>
</dbReference>
<gene>
    <name evidence="7" type="ORF">SAMN05216223_12824</name>
</gene>
<evidence type="ECO:0000256" key="4">
    <source>
        <dbReference type="PROSITE-ProRule" id="PRU00335"/>
    </source>
</evidence>
<evidence type="ECO:0000313" key="7">
    <source>
        <dbReference type="EMBL" id="SEG93591.1"/>
    </source>
</evidence>
<evidence type="ECO:0000256" key="2">
    <source>
        <dbReference type="ARBA" id="ARBA00023125"/>
    </source>
</evidence>
<dbReference type="InterPro" id="IPR009057">
    <property type="entry name" value="Homeodomain-like_sf"/>
</dbReference>
<dbReference type="GO" id="GO:0003700">
    <property type="term" value="F:DNA-binding transcription factor activity"/>
    <property type="evidence" value="ECO:0007669"/>
    <property type="project" value="TreeGrafter"/>
</dbReference>
<feature type="domain" description="HTH tetR-type" evidence="6">
    <location>
        <begin position="23"/>
        <end position="83"/>
    </location>
</feature>
<dbReference type="PRINTS" id="PR00455">
    <property type="entry name" value="HTHTETR"/>
</dbReference>
<keyword evidence="3" id="KW-0804">Transcription</keyword>
<dbReference type="AlphaFoldDB" id="A0A1H6E8I7"/>
<dbReference type="FunFam" id="1.10.10.60:FF:000141">
    <property type="entry name" value="TetR family transcriptional regulator"/>
    <property type="match status" value="1"/>
</dbReference>
<dbReference type="InterPro" id="IPR001647">
    <property type="entry name" value="HTH_TetR"/>
</dbReference>
<evidence type="ECO:0000256" key="5">
    <source>
        <dbReference type="SAM" id="MobiDB-lite"/>
    </source>
</evidence>
<dbReference type="Pfam" id="PF00440">
    <property type="entry name" value="TetR_N"/>
    <property type="match status" value="1"/>
</dbReference>
<dbReference type="Proteomes" id="UP000236754">
    <property type="component" value="Unassembled WGS sequence"/>
</dbReference>
<evidence type="ECO:0000256" key="1">
    <source>
        <dbReference type="ARBA" id="ARBA00023015"/>
    </source>
</evidence>
<evidence type="ECO:0000256" key="3">
    <source>
        <dbReference type="ARBA" id="ARBA00023163"/>
    </source>
</evidence>
<name>A0A1H6E8I7_9ACTN</name>
<dbReference type="InterPro" id="IPR050109">
    <property type="entry name" value="HTH-type_TetR-like_transc_reg"/>
</dbReference>
<dbReference type="GO" id="GO:0000976">
    <property type="term" value="F:transcription cis-regulatory region binding"/>
    <property type="evidence" value="ECO:0007669"/>
    <property type="project" value="TreeGrafter"/>
</dbReference>
<evidence type="ECO:0000259" key="6">
    <source>
        <dbReference type="PROSITE" id="PS50977"/>
    </source>
</evidence>
<dbReference type="EMBL" id="FNVU01000028">
    <property type="protein sequence ID" value="SEG93591.1"/>
    <property type="molecule type" value="Genomic_DNA"/>
</dbReference>